<dbReference type="Proteomes" id="UP000478052">
    <property type="component" value="Unassembled WGS sequence"/>
</dbReference>
<name>A0A6G0YD90_APHCR</name>
<evidence type="ECO:0000259" key="4">
    <source>
        <dbReference type="Pfam" id="PF00389"/>
    </source>
</evidence>
<dbReference type="InterPro" id="IPR029752">
    <property type="entry name" value="D-isomer_DH_CS1"/>
</dbReference>
<keyword evidence="1 3" id="KW-0560">Oxidoreductase</keyword>
<sequence>MIIRLIFIHHLNNLILIMTKPKLLVAMSSIPELVIELLLERFEVEIFDFENATKKEILNKVRGKFGIFCCAWTKIDEELIKNAGPSLKVIRTMSVGYDHVDLIAMKKYGVRLGYTSNISSEAIAETTIALLIATSRRLFEANHALKTDGWKQSLFWMCGRSIRNSVVGIVGCGNIGISIAKKLNTFNISQLLYTSRGEKPEAKTLGGKLVTIDELVKQSDYIIVSVALNEDTKCIINRKRIAKMKSHAVLVNIGRGELIDQGALIEALRENRIGGVGLDVMTPEPLPLDNPLMKMTNVVLLPHIASASIETRTEMAIVTAKNIIAVLDNTSMINELQL</sequence>
<feature type="domain" description="D-isomer specific 2-hydroxyacid dehydrogenase NAD-binding" evidence="5">
    <location>
        <begin position="128"/>
        <end position="305"/>
    </location>
</feature>
<dbReference type="PANTHER" id="PTHR10996:SF277">
    <property type="entry name" value="GLYOXYLATE REDUCTASE_HYDROXYPYRUVATE REDUCTASE"/>
    <property type="match status" value="1"/>
</dbReference>
<comment type="similarity">
    <text evidence="3">Belongs to the D-isomer specific 2-hydroxyacid dehydrogenase family.</text>
</comment>
<dbReference type="Pfam" id="PF00389">
    <property type="entry name" value="2-Hacid_dh"/>
    <property type="match status" value="1"/>
</dbReference>
<protein>
    <recommendedName>
        <fullName evidence="2">Glyoxylate reductase/hydroxypyruvate reductase</fullName>
    </recommendedName>
</protein>
<organism evidence="6 7">
    <name type="scientific">Aphis craccivora</name>
    <name type="common">Cowpea aphid</name>
    <dbReference type="NCBI Taxonomy" id="307492"/>
    <lineage>
        <taxon>Eukaryota</taxon>
        <taxon>Metazoa</taxon>
        <taxon>Ecdysozoa</taxon>
        <taxon>Arthropoda</taxon>
        <taxon>Hexapoda</taxon>
        <taxon>Insecta</taxon>
        <taxon>Pterygota</taxon>
        <taxon>Neoptera</taxon>
        <taxon>Paraneoptera</taxon>
        <taxon>Hemiptera</taxon>
        <taxon>Sternorrhyncha</taxon>
        <taxon>Aphidomorpha</taxon>
        <taxon>Aphidoidea</taxon>
        <taxon>Aphididae</taxon>
        <taxon>Aphidini</taxon>
        <taxon>Aphis</taxon>
        <taxon>Aphis</taxon>
    </lineage>
</organism>
<accession>A0A6G0YD90</accession>
<dbReference type="EMBL" id="VUJU01004727">
    <property type="protein sequence ID" value="KAF0753460.1"/>
    <property type="molecule type" value="Genomic_DNA"/>
</dbReference>
<evidence type="ECO:0000313" key="6">
    <source>
        <dbReference type="EMBL" id="KAF0753460.1"/>
    </source>
</evidence>
<proteinExistence type="inferred from homology"/>
<dbReference type="InterPro" id="IPR050223">
    <property type="entry name" value="D-isomer_2-hydroxyacid_DH"/>
</dbReference>
<feature type="domain" description="D-isomer specific 2-hydroxyacid dehydrogenase catalytic" evidence="4">
    <location>
        <begin position="27"/>
        <end position="336"/>
    </location>
</feature>
<dbReference type="GO" id="GO:0030267">
    <property type="term" value="F:glyoxylate reductase (NADPH) activity"/>
    <property type="evidence" value="ECO:0007669"/>
    <property type="project" value="TreeGrafter"/>
</dbReference>
<dbReference type="Pfam" id="PF02826">
    <property type="entry name" value="2-Hacid_dh_C"/>
    <property type="match status" value="1"/>
</dbReference>
<comment type="caution">
    <text evidence="6">The sequence shown here is derived from an EMBL/GenBank/DDBJ whole genome shotgun (WGS) entry which is preliminary data.</text>
</comment>
<dbReference type="GO" id="GO:0008465">
    <property type="term" value="F:hydroxypyruvate reductase (NADH) activity"/>
    <property type="evidence" value="ECO:0007669"/>
    <property type="project" value="TreeGrafter"/>
</dbReference>
<evidence type="ECO:0000256" key="2">
    <source>
        <dbReference type="ARBA" id="ARBA00073306"/>
    </source>
</evidence>
<dbReference type="InterPro" id="IPR006140">
    <property type="entry name" value="D-isomer_DH_NAD-bd"/>
</dbReference>
<evidence type="ECO:0000313" key="7">
    <source>
        <dbReference type="Proteomes" id="UP000478052"/>
    </source>
</evidence>
<dbReference type="InterPro" id="IPR006139">
    <property type="entry name" value="D-isomer_2_OHA_DH_cat_dom"/>
</dbReference>
<keyword evidence="7" id="KW-1185">Reference proteome</keyword>
<dbReference type="OrthoDB" id="298012at2759"/>
<dbReference type="SUPFAM" id="SSF51735">
    <property type="entry name" value="NAD(P)-binding Rossmann-fold domains"/>
    <property type="match status" value="1"/>
</dbReference>
<dbReference type="PANTHER" id="PTHR10996">
    <property type="entry name" value="2-HYDROXYACID DEHYDROGENASE-RELATED"/>
    <property type="match status" value="1"/>
</dbReference>
<dbReference type="SUPFAM" id="SSF52283">
    <property type="entry name" value="Formate/glycerate dehydrogenase catalytic domain-like"/>
    <property type="match status" value="1"/>
</dbReference>
<evidence type="ECO:0000259" key="5">
    <source>
        <dbReference type="Pfam" id="PF02826"/>
    </source>
</evidence>
<evidence type="ECO:0000256" key="1">
    <source>
        <dbReference type="ARBA" id="ARBA00023002"/>
    </source>
</evidence>
<dbReference type="PROSITE" id="PS00065">
    <property type="entry name" value="D_2_HYDROXYACID_DH_1"/>
    <property type="match status" value="1"/>
</dbReference>
<dbReference type="InterPro" id="IPR036291">
    <property type="entry name" value="NAD(P)-bd_dom_sf"/>
</dbReference>
<dbReference type="GO" id="GO:0051287">
    <property type="term" value="F:NAD binding"/>
    <property type="evidence" value="ECO:0007669"/>
    <property type="project" value="InterPro"/>
</dbReference>
<evidence type="ECO:0000256" key="3">
    <source>
        <dbReference type="RuleBase" id="RU003719"/>
    </source>
</evidence>
<reference evidence="6 7" key="1">
    <citation type="submission" date="2019-08" db="EMBL/GenBank/DDBJ databases">
        <title>Whole genome of Aphis craccivora.</title>
        <authorList>
            <person name="Voronova N.V."/>
            <person name="Shulinski R.S."/>
            <person name="Bandarenka Y.V."/>
            <person name="Zhorov D.G."/>
            <person name="Warner D."/>
        </authorList>
    </citation>
    <scope>NUCLEOTIDE SEQUENCE [LARGE SCALE GENOMIC DNA]</scope>
    <source>
        <strain evidence="6">180601</strain>
        <tissue evidence="6">Whole Body</tissue>
    </source>
</reference>
<dbReference type="Gene3D" id="3.40.50.720">
    <property type="entry name" value="NAD(P)-binding Rossmann-like Domain"/>
    <property type="match status" value="2"/>
</dbReference>
<gene>
    <name evidence="6" type="ORF">FWK35_00016166</name>
</gene>
<dbReference type="GO" id="GO:0005829">
    <property type="term" value="C:cytosol"/>
    <property type="evidence" value="ECO:0007669"/>
    <property type="project" value="TreeGrafter"/>
</dbReference>
<dbReference type="CDD" id="cd05301">
    <property type="entry name" value="GDH"/>
    <property type="match status" value="1"/>
</dbReference>
<dbReference type="FunFam" id="3.40.50.720:FF:000026">
    <property type="entry name" value="Glyoxylate/hydroxypyruvate reductase B"/>
    <property type="match status" value="1"/>
</dbReference>
<keyword evidence="6" id="KW-0670">Pyruvate</keyword>
<dbReference type="AlphaFoldDB" id="A0A6G0YD90"/>